<evidence type="ECO:0000313" key="11">
    <source>
        <dbReference type="EMBL" id="OQR75176.1"/>
    </source>
</evidence>
<evidence type="ECO:0000256" key="3">
    <source>
        <dbReference type="ARBA" id="ARBA00022490"/>
    </source>
</evidence>
<dbReference type="Pfam" id="PF01008">
    <property type="entry name" value="IF-2B"/>
    <property type="match status" value="1"/>
</dbReference>
<dbReference type="Gene3D" id="1.20.120.1070">
    <property type="entry name" value="Translation initiation factor eIF-2B, N-terminal domain"/>
    <property type="match status" value="1"/>
</dbReference>
<evidence type="ECO:0000256" key="2">
    <source>
        <dbReference type="ARBA" id="ARBA00007251"/>
    </source>
</evidence>
<evidence type="ECO:0000256" key="7">
    <source>
        <dbReference type="ARBA" id="ARBA00044208"/>
    </source>
</evidence>
<protein>
    <recommendedName>
        <fullName evidence="7">Translation initiation factor eIF2B subunit alpha</fullName>
    </recommendedName>
    <alternativeName>
        <fullName evidence="8">eIF2B GDP-GTP exchange factor subunit alpha</fullName>
    </alternativeName>
</protein>
<dbReference type="Gene3D" id="3.40.50.10470">
    <property type="entry name" value="Translation initiation factor eif-2b, domain 2"/>
    <property type="match status" value="1"/>
</dbReference>
<dbReference type="GO" id="GO:0005851">
    <property type="term" value="C:eukaryotic translation initiation factor 2B complex"/>
    <property type="evidence" value="ECO:0007669"/>
    <property type="project" value="TreeGrafter"/>
</dbReference>
<comment type="subcellular location">
    <subcellularLocation>
        <location evidence="1">Cytoplasm</location>
        <location evidence="1">Cytosol</location>
    </subcellularLocation>
</comment>
<dbReference type="InterPro" id="IPR051501">
    <property type="entry name" value="eIF2B_alpha/beta/delta"/>
</dbReference>
<dbReference type="SUPFAM" id="SSF100950">
    <property type="entry name" value="NagB/RpiA/CoA transferase-like"/>
    <property type="match status" value="1"/>
</dbReference>
<dbReference type="GO" id="GO:0005829">
    <property type="term" value="C:cytosol"/>
    <property type="evidence" value="ECO:0007669"/>
    <property type="project" value="UniProtKB-SubCell"/>
</dbReference>
<keyword evidence="12" id="KW-1185">Reference proteome</keyword>
<dbReference type="PANTHER" id="PTHR45860">
    <property type="entry name" value="TRANSLATION INITIATION FACTOR EIF-2B SUBUNIT ALPHA"/>
    <property type="match status" value="1"/>
</dbReference>
<keyword evidence="3" id="KW-0963">Cytoplasm</keyword>
<evidence type="ECO:0000256" key="9">
    <source>
        <dbReference type="ARBA" id="ARBA00046432"/>
    </source>
</evidence>
<proteinExistence type="inferred from homology"/>
<dbReference type="OrthoDB" id="10249309at2759"/>
<dbReference type="PANTHER" id="PTHR45860:SF1">
    <property type="entry name" value="TRANSLATION INITIATION FACTOR EIF-2B SUBUNIT ALPHA"/>
    <property type="match status" value="1"/>
</dbReference>
<gene>
    <name evidence="11" type="ORF">BIW11_08599</name>
</gene>
<evidence type="ECO:0000313" key="12">
    <source>
        <dbReference type="Proteomes" id="UP000192247"/>
    </source>
</evidence>
<keyword evidence="4 11" id="KW-0396">Initiation factor</keyword>
<sequence length="258" mass="27834">MSMNHRTYHSLKILSPIVSVHGGKSCYVWRSELISPLFCGTSGMAGDFTGELEKRCQEDPDQAPIVPAVKILLNFVKDSNFGSVQELQASLDDLSKALVSSSCATIGVESACQLFKRFITLTQLDVDLQELKPTLVARGEAFLQKISMDRQKVARLAAPFILNGHRLMVHSRSRVVRDALLGAAKIRANFTVYITSSGGAQLAKELKAASESGTGAVETVLIADSAIGYYMERTDLVLLGAEGIVESGGIINRVGTFP</sequence>
<dbReference type="Proteomes" id="UP000192247">
    <property type="component" value="Unassembled WGS sequence"/>
</dbReference>
<dbReference type="AlphaFoldDB" id="A0A1V9XNW8"/>
<dbReference type="GO" id="GO:0005085">
    <property type="term" value="F:guanyl-nucleotide exchange factor activity"/>
    <property type="evidence" value="ECO:0007669"/>
    <property type="project" value="TreeGrafter"/>
</dbReference>
<accession>A0A1V9XNW8</accession>
<dbReference type="InterPro" id="IPR037171">
    <property type="entry name" value="NagB/RpiA_transferase-like"/>
</dbReference>
<comment type="similarity">
    <text evidence="2 10">Belongs to the eIF-2B alpha/beta/delta subunits family.</text>
</comment>
<dbReference type="FunCoup" id="A0A1V9XNW8">
    <property type="interactions" value="1935"/>
</dbReference>
<dbReference type="InterPro" id="IPR042528">
    <property type="entry name" value="elF-2B_alpha_N"/>
</dbReference>
<dbReference type="InterPro" id="IPR000649">
    <property type="entry name" value="IF-2B-related"/>
</dbReference>
<dbReference type="EMBL" id="MNPL01006731">
    <property type="protein sequence ID" value="OQR75176.1"/>
    <property type="molecule type" value="Genomic_DNA"/>
</dbReference>
<keyword evidence="5" id="KW-0648">Protein biosynthesis</keyword>
<feature type="non-terminal residue" evidence="11">
    <location>
        <position position="258"/>
    </location>
</feature>
<organism evidence="11 12">
    <name type="scientific">Tropilaelaps mercedesae</name>
    <dbReference type="NCBI Taxonomy" id="418985"/>
    <lineage>
        <taxon>Eukaryota</taxon>
        <taxon>Metazoa</taxon>
        <taxon>Ecdysozoa</taxon>
        <taxon>Arthropoda</taxon>
        <taxon>Chelicerata</taxon>
        <taxon>Arachnida</taxon>
        <taxon>Acari</taxon>
        <taxon>Parasitiformes</taxon>
        <taxon>Mesostigmata</taxon>
        <taxon>Gamasina</taxon>
        <taxon>Dermanyssoidea</taxon>
        <taxon>Laelapidae</taxon>
        <taxon>Tropilaelaps</taxon>
    </lineage>
</organism>
<comment type="subunit">
    <text evidence="9">Component of the translation initiation factor 2B (eIF2B) complex which is a heterodecamer of two sets of five different subunits: alpha, beta, gamma, delta and epsilon. Subunits alpha, beta and delta comprise a regulatory subcomplex and subunits epsilon and gamma comprise a catalytic subcomplex. Within the complex, the hexameric regulatory complex resides at the center, with the two heterodimeric catalytic subcomplexes bound on opposite sides.</text>
</comment>
<evidence type="ECO:0000256" key="10">
    <source>
        <dbReference type="RuleBase" id="RU003814"/>
    </source>
</evidence>
<reference evidence="11 12" key="1">
    <citation type="journal article" date="2017" name="Gigascience">
        <title>Draft genome of the honey bee ectoparasitic mite, Tropilaelaps mercedesae, is shaped by the parasitic life history.</title>
        <authorList>
            <person name="Dong X."/>
            <person name="Armstrong S.D."/>
            <person name="Xia D."/>
            <person name="Makepeace B.L."/>
            <person name="Darby A.C."/>
            <person name="Kadowaki T."/>
        </authorList>
    </citation>
    <scope>NUCLEOTIDE SEQUENCE [LARGE SCALE GENOMIC DNA]</scope>
    <source>
        <strain evidence="11">Wuxi-XJTLU</strain>
    </source>
</reference>
<evidence type="ECO:0000256" key="4">
    <source>
        <dbReference type="ARBA" id="ARBA00022540"/>
    </source>
</evidence>
<comment type="function">
    <text evidence="6">Acts as a component of the translation initiation factor 2B (eIF2B) complex, which catalyzes the exchange of GDP for GTP on eukaryotic initiation factor 2 (eIF2) gamma subunit. Its guanine nucleotide exchange factor activity is repressed when bound to eIF2 complex phosphorylated on the alpha subunit, thereby limiting the amount of methionyl-initiator methionine tRNA available to the ribosome and consequently global translation is repressed.</text>
</comment>
<dbReference type="GO" id="GO:0003743">
    <property type="term" value="F:translation initiation factor activity"/>
    <property type="evidence" value="ECO:0007669"/>
    <property type="project" value="UniProtKB-KW"/>
</dbReference>
<dbReference type="InterPro" id="IPR042529">
    <property type="entry name" value="IF_2B-like_C"/>
</dbReference>
<evidence type="ECO:0000256" key="6">
    <source>
        <dbReference type="ARBA" id="ARBA00043898"/>
    </source>
</evidence>
<comment type="caution">
    <text evidence="11">The sequence shown here is derived from an EMBL/GenBank/DDBJ whole genome shotgun (WGS) entry which is preliminary data.</text>
</comment>
<dbReference type="InParanoid" id="A0A1V9XNW8"/>
<evidence type="ECO:0000256" key="8">
    <source>
        <dbReference type="ARBA" id="ARBA00044236"/>
    </source>
</evidence>
<dbReference type="STRING" id="418985.A0A1V9XNW8"/>
<evidence type="ECO:0000256" key="1">
    <source>
        <dbReference type="ARBA" id="ARBA00004514"/>
    </source>
</evidence>
<name>A0A1V9XNW8_9ACAR</name>
<evidence type="ECO:0000256" key="5">
    <source>
        <dbReference type="ARBA" id="ARBA00022917"/>
    </source>
</evidence>